<gene>
    <name evidence="1" type="ORF">ACFFJK_22340</name>
</gene>
<dbReference type="RefSeq" id="WP_379681873.1">
    <property type="nucleotide sequence ID" value="NZ_JBHLWP010000041.1"/>
</dbReference>
<proteinExistence type="predicted"/>
<reference evidence="1 2" key="1">
    <citation type="submission" date="2024-09" db="EMBL/GenBank/DDBJ databases">
        <authorList>
            <person name="Sun Q."/>
            <person name="Mori K."/>
        </authorList>
    </citation>
    <scope>NUCLEOTIDE SEQUENCE [LARGE SCALE GENOMIC DNA]</scope>
    <source>
        <strain evidence="1 2">CCM 7792</strain>
    </source>
</reference>
<organism evidence="1 2">
    <name type="scientific">Massilia consociata</name>
    <dbReference type="NCBI Taxonomy" id="760117"/>
    <lineage>
        <taxon>Bacteria</taxon>
        <taxon>Pseudomonadati</taxon>
        <taxon>Pseudomonadota</taxon>
        <taxon>Betaproteobacteria</taxon>
        <taxon>Burkholderiales</taxon>
        <taxon>Oxalobacteraceae</taxon>
        <taxon>Telluria group</taxon>
        <taxon>Massilia</taxon>
    </lineage>
</organism>
<name>A0ABV6FMT7_9BURK</name>
<accession>A0ABV6FMT7</accession>
<protein>
    <submittedName>
        <fullName evidence="1">Uncharacterized protein</fullName>
    </submittedName>
</protein>
<keyword evidence="2" id="KW-1185">Reference proteome</keyword>
<comment type="caution">
    <text evidence="1">The sequence shown here is derived from an EMBL/GenBank/DDBJ whole genome shotgun (WGS) entry which is preliminary data.</text>
</comment>
<evidence type="ECO:0000313" key="2">
    <source>
        <dbReference type="Proteomes" id="UP001589773"/>
    </source>
</evidence>
<dbReference type="Proteomes" id="UP001589773">
    <property type="component" value="Unassembled WGS sequence"/>
</dbReference>
<dbReference type="EMBL" id="JBHLWP010000041">
    <property type="protein sequence ID" value="MFC0254627.1"/>
    <property type="molecule type" value="Genomic_DNA"/>
</dbReference>
<evidence type="ECO:0000313" key="1">
    <source>
        <dbReference type="EMBL" id="MFC0254627.1"/>
    </source>
</evidence>
<sequence length="135" mass="15470">MLEEKKATQQLRMAALDKRLQAHQEAFALWRKLTMTKDAEVGPAVIECQTWWEMNCLYLEPEVREAFPRAYVGYNTRQQLLVSRGSADALKAAWADLMRFPDILFNAVRLPGLSQIEKELLHTTNGSSRQSESSQ</sequence>